<evidence type="ECO:0000313" key="2">
    <source>
        <dbReference type="EMBL" id="EGX71515.1"/>
    </source>
</evidence>
<proteinExistence type="predicted"/>
<dbReference type="HOGENOM" id="CLU_2648274_0_0_11"/>
<keyword evidence="1" id="KW-1133">Transmembrane helix</keyword>
<feature type="transmembrane region" description="Helical" evidence="1">
    <location>
        <begin position="59"/>
        <end position="74"/>
    </location>
</feature>
<evidence type="ECO:0000256" key="1">
    <source>
        <dbReference type="SAM" id="Phobius"/>
    </source>
</evidence>
<name>G1WHU0_9ACTN</name>
<organism evidence="2 3">
    <name type="scientific">Collinsella tanakaei YIT 12063</name>
    <dbReference type="NCBI Taxonomy" id="742742"/>
    <lineage>
        <taxon>Bacteria</taxon>
        <taxon>Bacillati</taxon>
        <taxon>Actinomycetota</taxon>
        <taxon>Coriobacteriia</taxon>
        <taxon>Coriobacteriales</taxon>
        <taxon>Coriobacteriaceae</taxon>
        <taxon>Collinsella</taxon>
    </lineage>
</organism>
<dbReference type="Proteomes" id="UP000004830">
    <property type="component" value="Unassembled WGS sequence"/>
</dbReference>
<feature type="transmembrane region" description="Helical" evidence="1">
    <location>
        <begin position="32"/>
        <end position="52"/>
    </location>
</feature>
<keyword evidence="3" id="KW-1185">Reference proteome</keyword>
<dbReference type="EMBL" id="ADLS01000011">
    <property type="protein sequence ID" value="EGX71515.1"/>
    <property type="molecule type" value="Genomic_DNA"/>
</dbReference>
<keyword evidence="1" id="KW-0472">Membrane</keyword>
<dbReference type="AlphaFoldDB" id="G1WHU0"/>
<sequence>MAEFRAFYHATLMVLDVCCRLLNGALLRVSAMWSSSIWTCLSTTMLRLFFVLRGKCLRLVPRLYLFLGFVIFFLDG</sequence>
<comment type="caution">
    <text evidence="2">The sequence shown here is derived from an EMBL/GenBank/DDBJ whole genome shotgun (WGS) entry which is preliminary data.</text>
</comment>
<evidence type="ECO:0000313" key="3">
    <source>
        <dbReference type="Proteomes" id="UP000004830"/>
    </source>
</evidence>
<reference evidence="2 3" key="1">
    <citation type="submission" date="2011-06" db="EMBL/GenBank/DDBJ databases">
        <title>The Genome Sequence of Collinsella tanakaei YIT 12063.</title>
        <authorList>
            <consortium name="The Broad Institute Genome Sequencing Platform"/>
            <person name="Earl A."/>
            <person name="Ward D."/>
            <person name="Feldgarden M."/>
            <person name="Gevers D."/>
            <person name="Morotomi M."/>
            <person name="Young S.K."/>
            <person name="Zeng Q."/>
            <person name="Gargeya S."/>
            <person name="Fitzgerald M."/>
            <person name="Haas B."/>
            <person name="Abouelleil A."/>
            <person name="Alvarado L."/>
            <person name="Arachchi H.M."/>
            <person name="Berlin A."/>
            <person name="Brown A."/>
            <person name="Chapman S.B."/>
            <person name="Chen Z."/>
            <person name="Dunbar C."/>
            <person name="Freedman E."/>
            <person name="Gearin G."/>
            <person name="Gellesch M."/>
            <person name="Goldberg J."/>
            <person name="Griggs A."/>
            <person name="Gujja S."/>
            <person name="Heiman D."/>
            <person name="Howarth C."/>
            <person name="Larson L."/>
            <person name="Lui A."/>
            <person name="MacDonald P.J.P."/>
            <person name="Mehta T."/>
            <person name="Montmayeur A."/>
            <person name="Murphy C."/>
            <person name="Neiman D."/>
            <person name="Pearson M."/>
            <person name="Priest M."/>
            <person name="Roberts A."/>
            <person name="Saif S."/>
            <person name="Shea T."/>
            <person name="Shenoy N."/>
            <person name="Sisk P."/>
            <person name="Stolte C."/>
            <person name="Sykes S."/>
            <person name="Wortman J."/>
            <person name="Nusbaum C."/>
            <person name="Birren B."/>
        </authorList>
    </citation>
    <scope>NUCLEOTIDE SEQUENCE [LARGE SCALE GENOMIC DNA]</scope>
    <source>
        <strain evidence="2 3">YIT 12063</strain>
    </source>
</reference>
<gene>
    <name evidence="2" type="ORF">HMPREF9452_00903</name>
</gene>
<protein>
    <submittedName>
        <fullName evidence="2">Uncharacterized protein</fullName>
    </submittedName>
</protein>
<accession>G1WHU0</accession>
<keyword evidence="1" id="KW-0812">Transmembrane</keyword>
<dbReference type="STRING" id="742742.HMPREF9452_00903"/>